<dbReference type="PANTHER" id="PTHR19860">
    <property type="entry name" value="DDB1- AND CUL4-ASSOCIATED FACTOR 12-RELATED"/>
    <property type="match status" value="1"/>
</dbReference>
<reference evidence="3 4" key="1">
    <citation type="journal article" date="2019" name="PLoS ONE">
        <title>Genomic analyses reveal an absence of contemporary introgressive admixture between fin whales and blue whales, despite known hybrids.</title>
        <authorList>
            <person name="Westbury M.V."/>
            <person name="Petersen B."/>
            <person name="Lorenzen E.D."/>
        </authorList>
    </citation>
    <scope>NUCLEOTIDE SEQUENCE [LARGE SCALE GENOMIC DNA]</scope>
    <source>
        <strain evidence="3">FinWhale-01</strain>
    </source>
</reference>
<dbReference type="GO" id="GO:0080008">
    <property type="term" value="C:Cul4-RING E3 ubiquitin ligase complex"/>
    <property type="evidence" value="ECO:0007669"/>
    <property type="project" value="TreeGrafter"/>
</dbReference>
<protein>
    <recommendedName>
        <fullName evidence="5">DUF4062 domain-containing protein</fullName>
    </recommendedName>
</protein>
<proteinExistence type="predicted"/>
<evidence type="ECO:0008006" key="5">
    <source>
        <dbReference type="Google" id="ProtNLM"/>
    </source>
</evidence>
<organism evidence="3 4">
    <name type="scientific">Balaenoptera physalus</name>
    <name type="common">Fin whale</name>
    <name type="synonym">Balaena physalus</name>
    <dbReference type="NCBI Taxonomy" id="9770"/>
    <lineage>
        <taxon>Eukaryota</taxon>
        <taxon>Metazoa</taxon>
        <taxon>Chordata</taxon>
        <taxon>Craniata</taxon>
        <taxon>Vertebrata</taxon>
        <taxon>Euteleostomi</taxon>
        <taxon>Mammalia</taxon>
        <taxon>Eutheria</taxon>
        <taxon>Laurasiatheria</taxon>
        <taxon>Artiodactyla</taxon>
        <taxon>Whippomorpha</taxon>
        <taxon>Cetacea</taxon>
        <taxon>Mysticeti</taxon>
        <taxon>Balaenopteridae</taxon>
        <taxon>Balaenoptera</taxon>
    </lineage>
</organism>
<sequence>GDVISEQSEMSQEANENVDSPGNPFSLTSARPWIILRKRRLFGKLHLPSAERILQFPGHVFQSCGPDVQHLKLCLDCVNSCFPFFICLLGQTYGDFLPDYSPVMFSKATDLSSLSIVEQNLYVAAKNCYPWVLENPNCSLMELEIVQAAFLNESQFLYFCFRTGTVLLKPVDEEKEEMLSAGFLINDEEKLKAGKLKAKVISKGLPVRLYRDLHELDFKHNFERFYHEEFTEKCKEVFVISKESNRTFEILERFALKDVEFDFNNAVAGSSLSVL</sequence>
<keyword evidence="1" id="KW-0677">Repeat</keyword>
<dbReference type="EMBL" id="SGJD01000183">
    <property type="protein sequence ID" value="KAB0406462.1"/>
    <property type="molecule type" value="Genomic_DNA"/>
</dbReference>
<dbReference type="PANTHER" id="PTHR19860:SF18">
    <property type="entry name" value="DUF4062 DOMAIN-CONTAINING PROTEIN"/>
    <property type="match status" value="1"/>
</dbReference>
<dbReference type="InterPro" id="IPR051191">
    <property type="entry name" value="DCAF12"/>
</dbReference>
<feature type="non-terminal residue" evidence="3">
    <location>
        <position position="275"/>
    </location>
</feature>
<keyword evidence="4" id="KW-1185">Reference proteome</keyword>
<name>A0A6A1QCT5_BALPH</name>
<comment type="caution">
    <text evidence="3">The sequence shown here is derived from an EMBL/GenBank/DDBJ whole genome shotgun (WGS) entry which is preliminary data.</text>
</comment>
<feature type="non-terminal residue" evidence="3">
    <location>
        <position position="1"/>
    </location>
</feature>
<evidence type="ECO:0000256" key="1">
    <source>
        <dbReference type="ARBA" id="ARBA00022737"/>
    </source>
</evidence>
<dbReference type="OrthoDB" id="9685616at2759"/>
<dbReference type="Proteomes" id="UP000437017">
    <property type="component" value="Unassembled WGS sequence"/>
</dbReference>
<evidence type="ECO:0000313" key="3">
    <source>
        <dbReference type="EMBL" id="KAB0406462.1"/>
    </source>
</evidence>
<dbReference type="AlphaFoldDB" id="A0A6A1QCT5"/>
<accession>A0A6A1QCT5</accession>
<evidence type="ECO:0000256" key="2">
    <source>
        <dbReference type="SAM" id="MobiDB-lite"/>
    </source>
</evidence>
<evidence type="ECO:0000313" key="4">
    <source>
        <dbReference type="Proteomes" id="UP000437017"/>
    </source>
</evidence>
<feature type="region of interest" description="Disordered" evidence="2">
    <location>
        <begin position="1"/>
        <end position="23"/>
    </location>
</feature>
<gene>
    <name evidence="3" type="ORF">E2I00_018465</name>
</gene>